<proteinExistence type="predicted"/>
<evidence type="ECO:0000256" key="1">
    <source>
        <dbReference type="SAM" id="SignalP"/>
    </source>
</evidence>
<dbReference type="RefSeq" id="XP_037215577.1">
    <property type="nucleotide sequence ID" value="XM_037367745.1"/>
</dbReference>
<dbReference type="EMBL" id="JACAZF010000010">
    <property type="protein sequence ID" value="KAF7293414.1"/>
    <property type="molecule type" value="Genomic_DNA"/>
</dbReference>
<dbReference type="Proteomes" id="UP000636479">
    <property type="component" value="Unassembled WGS sequence"/>
</dbReference>
<name>A0A8H6VTK5_9AGAR</name>
<comment type="caution">
    <text evidence="2">The sequence shown here is derived from an EMBL/GenBank/DDBJ whole genome shotgun (WGS) entry which is preliminary data.</text>
</comment>
<dbReference type="OrthoDB" id="3044801at2759"/>
<protein>
    <submittedName>
        <fullName evidence="2">Uncharacterized protein</fullName>
    </submittedName>
</protein>
<feature type="chain" id="PRO_5035003112" evidence="1">
    <location>
        <begin position="22"/>
        <end position="130"/>
    </location>
</feature>
<keyword evidence="1" id="KW-0732">Signal</keyword>
<evidence type="ECO:0000313" key="2">
    <source>
        <dbReference type="EMBL" id="KAF7293414.1"/>
    </source>
</evidence>
<dbReference type="AlphaFoldDB" id="A0A8H6VTK5"/>
<dbReference type="GeneID" id="59350261"/>
<gene>
    <name evidence="2" type="ORF">MIND_01118600</name>
</gene>
<sequence length="130" mass="13208">MQFTALFASLLVACAAGSASATTLKWHAGAGCTGAIIATQPAAKAGQCVLLAKGRTARSISFNGAKGIDFFESGGKHDNCANGEQASSKKNSGCVTAPAGPAISLAPLSISVVVQQLTERDMPLKDELRE</sequence>
<accession>A0A8H6VTK5</accession>
<reference evidence="2" key="1">
    <citation type="submission" date="2020-05" db="EMBL/GenBank/DDBJ databases">
        <title>Mycena genomes resolve the evolution of fungal bioluminescence.</title>
        <authorList>
            <person name="Tsai I.J."/>
        </authorList>
    </citation>
    <scope>NUCLEOTIDE SEQUENCE</scope>
    <source>
        <strain evidence="2">171206Taipei</strain>
    </source>
</reference>
<evidence type="ECO:0000313" key="3">
    <source>
        <dbReference type="Proteomes" id="UP000636479"/>
    </source>
</evidence>
<organism evidence="2 3">
    <name type="scientific">Mycena indigotica</name>
    <dbReference type="NCBI Taxonomy" id="2126181"/>
    <lineage>
        <taxon>Eukaryota</taxon>
        <taxon>Fungi</taxon>
        <taxon>Dikarya</taxon>
        <taxon>Basidiomycota</taxon>
        <taxon>Agaricomycotina</taxon>
        <taxon>Agaricomycetes</taxon>
        <taxon>Agaricomycetidae</taxon>
        <taxon>Agaricales</taxon>
        <taxon>Marasmiineae</taxon>
        <taxon>Mycenaceae</taxon>
        <taxon>Mycena</taxon>
    </lineage>
</organism>
<feature type="signal peptide" evidence="1">
    <location>
        <begin position="1"/>
        <end position="21"/>
    </location>
</feature>
<keyword evidence="3" id="KW-1185">Reference proteome</keyword>